<name>A0AAE0M6C3_9PEZI</name>
<keyword evidence="1" id="KW-0472">Membrane</keyword>
<keyword evidence="1" id="KW-0812">Transmembrane</keyword>
<reference evidence="2" key="2">
    <citation type="submission" date="2023-06" db="EMBL/GenBank/DDBJ databases">
        <authorList>
            <consortium name="Lawrence Berkeley National Laboratory"/>
            <person name="Haridas S."/>
            <person name="Hensen N."/>
            <person name="Bonometti L."/>
            <person name="Westerberg I."/>
            <person name="Brannstrom I.O."/>
            <person name="Guillou S."/>
            <person name="Cros-Aarteil S."/>
            <person name="Calhoun S."/>
            <person name="Kuo A."/>
            <person name="Mondo S."/>
            <person name="Pangilinan J."/>
            <person name="Riley R."/>
            <person name="Labutti K."/>
            <person name="Andreopoulos B."/>
            <person name="Lipzen A."/>
            <person name="Chen C."/>
            <person name="Yanf M."/>
            <person name="Daum C."/>
            <person name="Ng V."/>
            <person name="Clum A."/>
            <person name="Steindorff A."/>
            <person name="Ohm R."/>
            <person name="Martin F."/>
            <person name="Silar P."/>
            <person name="Natvig D."/>
            <person name="Lalanne C."/>
            <person name="Gautier V."/>
            <person name="Ament-Velasquez S.L."/>
            <person name="Kruys A."/>
            <person name="Hutchinson M.I."/>
            <person name="Powell A.J."/>
            <person name="Barry K."/>
            <person name="Miller A.N."/>
            <person name="Grigoriev I.V."/>
            <person name="Debuchy R."/>
            <person name="Gladieux P."/>
            <person name="Thoren M.H."/>
            <person name="Johannesson H."/>
        </authorList>
    </citation>
    <scope>NUCLEOTIDE SEQUENCE</scope>
    <source>
        <strain evidence="2">SMH4131-1</strain>
    </source>
</reference>
<evidence type="ECO:0000313" key="2">
    <source>
        <dbReference type="EMBL" id="KAK3321091.1"/>
    </source>
</evidence>
<keyword evidence="1" id="KW-1133">Transmembrane helix</keyword>
<evidence type="ECO:0000256" key="1">
    <source>
        <dbReference type="SAM" id="Phobius"/>
    </source>
</evidence>
<sequence length="71" mass="8031">MARKLFFLSFFCPVCLSPGWVCLFVFSFLLRLTSLALTFLTFYSTQQLSVCLTGWLADGYGGEELGMGLWE</sequence>
<evidence type="ECO:0000313" key="3">
    <source>
        <dbReference type="Proteomes" id="UP001286456"/>
    </source>
</evidence>
<proteinExistence type="predicted"/>
<accession>A0AAE0M6C3</accession>
<feature type="transmembrane region" description="Helical" evidence="1">
    <location>
        <begin position="6"/>
        <end position="30"/>
    </location>
</feature>
<organism evidence="2 3">
    <name type="scientific">Cercophora scortea</name>
    <dbReference type="NCBI Taxonomy" id="314031"/>
    <lineage>
        <taxon>Eukaryota</taxon>
        <taxon>Fungi</taxon>
        <taxon>Dikarya</taxon>
        <taxon>Ascomycota</taxon>
        <taxon>Pezizomycotina</taxon>
        <taxon>Sordariomycetes</taxon>
        <taxon>Sordariomycetidae</taxon>
        <taxon>Sordariales</taxon>
        <taxon>Lasiosphaeriaceae</taxon>
        <taxon>Cercophora</taxon>
    </lineage>
</organism>
<dbReference type="EMBL" id="JAUEPO010000005">
    <property type="protein sequence ID" value="KAK3321091.1"/>
    <property type="molecule type" value="Genomic_DNA"/>
</dbReference>
<reference evidence="2" key="1">
    <citation type="journal article" date="2023" name="Mol. Phylogenet. Evol.">
        <title>Genome-scale phylogeny and comparative genomics of the fungal order Sordariales.</title>
        <authorList>
            <person name="Hensen N."/>
            <person name="Bonometti L."/>
            <person name="Westerberg I."/>
            <person name="Brannstrom I.O."/>
            <person name="Guillou S."/>
            <person name="Cros-Aarteil S."/>
            <person name="Calhoun S."/>
            <person name="Haridas S."/>
            <person name="Kuo A."/>
            <person name="Mondo S."/>
            <person name="Pangilinan J."/>
            <person name="Riley R."/>
            <person name="LaButti K."/>
            <person name="Andreopoulos B."/>
            <person name="Lipzen A."/>
            <person name="Chen C."/>
            <person name="Yan M."/>
            <person name="Daum C."/>
            <person name="Ng V."/>
            <person name="Clum A."/>
            <person name="Steindorff A."/>
            <person name="Ohm R.A."/>
            <person name="Martin F."/>
            <person name="Silar P."/>
            <person name="Natvig D.O."/>
            <person name="Lalanne C."/>
            <person name="Gautier V."/>
            <person name="Ament-Velasquez S.L."/>
            <person name="Kruys A."/>
            <person name="Hutchinson M.I."/>
            <person name="Powell A.J."/>
            <person name="Barry K."/>
            <person name="Miller A.N."/>
            <person name="Grigoriev I.V."/>
            <person name="Debuchy R."/>
            <person name="Gladieux P."/>
            <person name="Hiltunen Thoren M."/>
            <person name="Johannesson H."/>
        </authorList>
    </citation>
    <scope>NUCLEOTIDE SEQUENCE</scope>
    <source>
        <strain evidence="2">SMH4131-1</strain>
    </source>
</reference>
<comment type="caution">
    <text evidence="2">The sequence shown here is derived from an EMBL/GenBank/DDBJ whole genome shotgun (WGS) entry which is preliminary data.</text>
</comment>
<keyword evidence="3" id="KW-1185">Reference proteome</keyword>
<dbReference type="AlphaFoldDB" id="A0AAE0M6C3"/>
<protein>
    <submittedName>
        <fullName evidence="2">Uncharacterized protein</fullName>
    </submittedName>
</protein>
<gene>
    <name evidence="2" type="ORF">B0T19DRAFT_431505</name>
</gene>
<dbReference type="Proteomes" id="UP001286456">
    <property type="component" value="Unassembled WGS sequence"/>
</dbReference>